<dbReference type="eggNOG" id="ENOG502T671">
    <property type="taxonomic scope" value="Eukaryota"/>
</dbReference>
<evidence type="ECO:0000313" key="3">
    <source>
        <dbReference type="Proteomes" id="UP000005222"/>
    </source>
</evidence>
<organism evidence="2 3">
    <name type="scientific">Pichia sorbitophila (strain ATCC MYA-4447 / BCRC 22081 / CBS 7064 / NBRC 10061 / NRRL Y-12695)</name>
    <name type="common">Hybrid yeast</name>
    <dbReference type="NCBI Taxonomy" id="559304"/>
    <lineage>
        <taxon>Eukaryota</taxon>
        <taxon>Fungi</taxon>
        <taxon>Dikarya</taxon>
        <taxon>Ascomycota</taxon>
        <taxon>Saccharomycotina</taxon>
        <taxon>Pichiomycetes</taxon>
        <taxon>Debaryomycetaceae</taxon>
        <taxon>Millerozyma</taxon>
    </lineage>
</organism>
<dbReference type="Proteomes" id="UP000005222">
    <property type="component" value="Chromosome M"/>
</dbReference>
<gene>
    <name evidence="2" type="primary">Piso0_004887</name>
    <name evidence="2" type="ORF">GNLVRS01_PISO0M03136g</name>
</gene>
<keyword evidence="3" id="KW-1185">Reference proteome</keyword>
<dbReference type="EMBL" id="FO082047">
    <property type="protein sequence ID" value="CCE85301.1"/>
    <property type="molecule type" value="Genomic_DNA"/>
</dbReference>
<evidence type="ECO:0000313" key="2">
    <source>
        <dbReference type="EMBL" id="CCE85301.1"/>
    </source>
</evidence>
<dbReference type="HOGENOM" id="CLU_602724_0_0_1"/>
<sequence length="455" mass="51862">MNYEDSNVNTVYPSFKTLKAIELVEPEKELSIILAKINYIIDESPYTPNNIPYEELKQHISKSWKIIRSDAKLQQDFLDFYLGRLNKVIKEVVVSSLFNPESNARFTSIASSETAKMLIELLKIIFVLSNPAESTYKQSIVSDEVTILLLRNFKATQIDLLQQLHSTPKPGGTYISEKDIVTKENSISKKHTKRFGRRKSTRSQIYSEIVLVNKLLTMIGETCNPTYEVFNYFKSLADHHYVITASTFCFEINLLMIHLQKSLEEQDSDTELSKIKSCLKAIINKVNGTPEWQVSGHNSEFSKLLILYQSIFHRHNFVPVNGAAIALPGNEITVVKCTQKRNNITTNHYRYHLVKQAKEPEWVKNFYSTRQLSTSSNLKWSSDETLQNETPTNRTNCSTSVIDTPIDSSTTTKPGFRAKIKGILPSFSLVKSAAIRNTKRKFAAWRIKGSSKANQ</sequence>
<dbReference type="OMA" id="HISKSWK"/>
<dbReference type="AlphaFoldDB" id="G8Y3N3"/>
<dbReference type="InParanoid" id="G8Y3N3"/>
<protein>
    <submittedName>
        <fullName evidence="2">Piso0_004887 protein</fullName>
    </submittedName>
</protein>
<dbReference type="OrthoDB" id="4027254at2759"/>
<reference evidence="2 3" key="1">
    <citation type="journal article" date="2012" name="G3 (Bethesda)">
        <title>Pichia sorbitophila, an interspecies yeast hybrid reveals early steps of genome resolution following polyploidization.</title>
        <authorList>
            <person name="Leh Louis V."/>
            <person name="Despons L."/>
            <person name="Friedrich A."/>
            <person name="Martin T."/>
            <person name="Durrens P."/>
            <person name="Casaregola S."/>
            <person name="Neuveglise C."/>
            <person name="Fairhead C."/>
            <person name="Marck C."/>
            <person name="Cruz J.A."/>
            <person name="Straub M.L."/>
            <person name="Kugler V."/>
            <person name="Sacerdot C."/>
            <person name="Uzunov Z."/>
            <person name="Thierry A."/>
            <person name="Weiss S."/>
            <person name="Bleykasten C."/>
            <person name="De Montigny J."/>
            <person name="Jacques N."/>
            <person name="Jung P."/>
            <person name="Lemaire M."/>
            <person name="Mallet S."/>
            <person name="Morel G."/>
            <person name="Richard G.F."/>
            <person name="Sarkar A."/>
            <person name="Savel G."/>
            <person name="Schacherer J."/>
            <person name="Seret M.L."/>
            <person name="Talla E."/>
            <person name="Samson G."/>
            <person name="Jubin C."/>
            <person name="Poulain J."/>
            <person name="Vacherie B."/>
            <person name="Barbe V."/>
            <person name="Pelletier E."/>
            <person name="Sherman D.J."/>
            <person name="Westhof E."/>
            <person name="Weissenbach J."/>
            <person name="Baret P.V."/>
            <person name="Wincker P."/>
            <person name="Gaillardin C."/>
            <person name="Dujon B."/>
            <person name="Souciet J.L."/>
        </authorList>
    </citation>
    <scope>NUCLEOTIDE SEQUENCE [LARGE SCALE GENOMIC DNA]</scope>
    <source>
        <strain evidence="3">ATCC MYA-4447 / BCRC 22081 / CBS 7064 / NBRC 10061 / NRRL Y-12695</strain>
    </source>
</reference>
<accession>G8Y3N3</accession>
<feature type="region of interest" description="Disordered" evidence="1">
    <location>
        <begin position="382"/>
        <end position="410"/>
    </location>
</feature>
<name>G8Y3N3_PICSO</name>
<evidence type="ECO:0000256" key="1">
    <source>
        <dbReference type="SAM" id="MobiDB-lite"/>
    </source>
</evidence>
<proteinExistence type="predicted"/>